<sequence length="82" mass="9937">MSKKSKGDSHQKPKKEVSRKRTKASLTIIKTRKKKHYDKSNYAQIEIKPCLKINQQKQKPKYYRYQQKYLKKVETEVSFLQF</sequence>
<reference evidence="2" key="1">
    <citation type="submission" date="2022-08" db="EMBL/GenBank/DDBJ databases">
        <title>Novel sulphate-reducing endosymbionts in the free-living metamonad Anaeramoeba.</title>
        <authorList>
            <person name="Jerlstrom-Hultqvist J."/>
            <person name="Cepicka I."/>
            <person name="Gallot-Lavallee L."/>
            <person name="Salas-Leiva D."/>
            <person name="Curtis B.A."/>
            <person name="Zahonova K."/>
            <person name="Pipaliya S."/>
            <person name="Dacks J."/>
            <person name="Roger A.J."/>
        </authorList>
    </citation>
    <scope>NUCLEOTIDE SEQUENCE</scope>
    <source>
        <strain evidence="2">Busselton2</strain>
    </source>
</reference>
<accession>A0AAV7ZCG4</accession>
<gene>
    <name evidence="2" type="ORF">M0812_17241</name>
</gene>
<dbReference type="Proteomes" id="UP001146793">
    <property type="component" value="Unassembled WGS sequence"/>
</dbReference>
<evidence type="ECO:0000313" key="2">
    <source>
        <dbReference type="EMBL" id="KAJ3438062.1"/>
    </source>
</evidence>
<dbReference type="AlphaFoldDB" id="A0AAV7ZCG4"/>
<feature type="region of interest" description="Disordered" evidence="1">
    <location>
        <begin position="1"/>
        <end position="25"/>
    </location>
</feature>
<name>A0AAV7ZCG4_9EUKA</name>
<protein>
    <submittedName>
        <fullName evidence="2">Uncharacterized protein</fullName>
    </submittedName>
</protein>
<feature type="compositionally biased region" description="Basic and acidic residues" evidence="1">
    <location>
        <begin position="1"/>
        <end position="16"/>
    </location>
</feature>
<organism evidence="2 3">
    <name type="scientific">Anaeramoeba flamelloides</name>
    <dbReference type="NCBI Taxonomy" id="1746091"/>
    <lineage>
        <taxon>Eukaryota</taxon>
        <taxon>Metamonada</taxon>
        <taxon>Anaeramoebidae</taxon>
        <taxon>Anaeramoeba</taxon>
    </lineage>
</organism>
<evidence type="ECO:0000256" key="1">
    <source>
        <dbReference type="SAM" id="MobiDB-lite"/>
    </source>
</evidence>
<proteinExistence type="predicted"/>
<dbReference type="EMBL" id="JANTQA010000033">
    <property type="protein sequence ID" value="KAJ3438062.1"/>
    <property type="molecule type" value="Genomic_DNA"/>
</dbReference>
<evidence type="ECO:0000313" key="3">
    <source>
        <dbReference type="Proteomes" id="UP001146793"/>
    </source>
</evidence>
<comment type="caution">
    <text evidence="2">The sequence shown here is derived from an EMBL/GenBank/DDBJ whole genome shotgun (WGS) entry which is preliminary data.</text>
</comment>